<feature type="signal peptide" evidence="1">
    <location>
        <begin position="1"/>
        <end position="21"/>
    </location>
</feature>
<dbReference type="Proteomes" id="UP000036458">
    <property type="component" value="Chromosome"/>
</dbReference>
<protein>
    <recommendedName>
        <fullName evidence="4">Outer membrane protein beta-barrel domain-containing protein</fullName>
    </recommendedName>
</protein>
<proteinExistence type="predicted"/>
<evidence type="ECO:0000313" key="3">
    <source>
        <dbReference type="Proteomes" id="UP000036458"/>
    </source>
</evidence>
<dbReference type="STRING" id="1379910.TH63_19070"/>
<sequence>MRRFLLVLVLVSFLPVGLAMAQTAEEEEGYSREFTYGLNFNSNGGLLGGAMIKQVYHMGGKWYQFWALEGVEVKHPKEIRYQNPYTGGTYIKGKSNYLFVLRPQYGREYTFFRKAAESGVQVNGVVAAGPSIGILAPYYIQYDYTPYDVNRQPIGPSDIRTEQYDPRVHTQPDTHILGSSGVFTGLAEPHFRVGANAKAGVSFEYGRYMESVTGIEVGLLYEAFAGKLDIIPQASNNNTFLSVYLTLYYGRRR</sequence>
<name>A0A0H4VV85_9BACT</name>
<keyword evidence="3" id="KW-1185">Reference proteome</keyword>
<reference evidence="2 3" key="1">
    <citation type="submission" date="2015-01" db="EMBL/GenBank/DDBJ databases">
        <title>Rufibacter sp./DG31D/ whole genome sequencing.</title>
        <authorList>
            <person name="Kim M.K."/>
            <person name="Srinivasan S."/>
            <person name="Lee J.-J."/>
        </authorList>
    </citation>
    <scope>NUCLEOTIDE SEQUENCE [LARGE SCALE GENOMIC DNA]</scope>
    <source>
        <strain evidence="2 3">DG31D</strain>
    </source>
</reference>
<accession>A0A0H4VV85</accession>
<evidence type="ECO:0000256" key="1">
    <source>
        <dbReference type="SAM" id="SignalP"/>
    </source>
</evidence>
<evidence type="ECO:0008006" key="4">
    <source>
        <dbReference type="Google" id="ProtNLM"/>
    </source>
</evidence>
<dbReference type="EMBL" id="CP010777">
    <property type="protein sequence ID" value="AKQ47837.1"/>
    <property type="molecule type" value="Genomic_DNA"/>
</dbReference>
<dbReference type="RefSeq" id="WP_048922983.1">
    <property type="nucleotide sequence ID" value="NZ_CP010777.1"/>
</dbReference>
<dbReference type="AlphaFoldDB" id="A0A0H4VV85"/>
<dbReference type="PATRIC" id="fig|1379910.4.peg.4154"/>
<dbReference type="KEGG" id="ruf:TH63_19070"/>
<evidence type="ECO:0000313" key="2">
    <source>
        <dbReference type="EMBL" id="AKQ47837.1"/>
    </source>
</evidence>
<gene>
    <name evidence="2" type="ORF">TH63_19070</name>
</gene>
<organism evidence="2 3">
    <name type="scientific">Rufibacter radiotolerans</name>
    <dbReference type="NCBI Taxonomy" id="1379910"/>
    <lineage>
        <taxon>Bacteria</taxon>
        <taxon>Pseudomonadati</taxon>
        <taxon>Bacteroidota</taxon>
        <taxon>Cytophagia</taxon>
        <taxon>Cytophagales</taxon>
        <taxon>Hymenobacteraceae</taxon>
        <taxon>Rufibacter</taxon>
    </lineage>
</organism>
<keyword evidence="1" id="KW-0732">Signal</keyword>
<feature type="chain" id="PRO_5005211205" description="Outer membrane protein beta-barrel domain-containing protein" evidence="1">
    <location>
        <begin position="22"/>
        <end position="253"/>
    </location>
</feature>